<comment type="similarity">
    <text evidence="13">Belongs to the SAT4 family.</text>
</comment>
<proteinExistence type="inferred from homology"/>
<keyword evidence="8 15" id="KW-0732">Signal</keyword>
<feature type="transmembrane region" description="Helical" evidence="14">
    <location>
        <begin position="131"/>
        <end position="152"/>
    </location>
</feature>
<evidence type="ECO:0000256" key="10">
    <source>
        <dbReference type="ARBA" id="ARBA00023136"/>
    </source>
</evidence>
<dbReference type="Proteomes" id="UP001187734">
    <property type="component" value="Unassembled WGS sequence"/>
</dbReference>
<evidence type="ECO:0000256" key="14">
    <source>
        <dbReference type="SAM" id="Phobius"/>
    </source>
</evidence>
<keyword evidence="10 14" id="KW-0472">Membrane</keyword>
<reference evidence="18" key="1">
    <citation type="submission" date="2018-03" db="EMBL/GenBank/DDBJ databases">
        <authorList>
            <person name="Guldener U."/>
        </authorList>
    </citation>
    <scope>NUCLEOTIDE SEQUENCE</scope>
</reference>
<keyword evidence="5" id="KW-0964">Secreted</keyword>
<evidence type="ECO:0000256" key="5">
    <source>
        <dbReference type="ARBA" id="ARBA00022525"/>
    </source>
</evidence>
<organism evidence="18 19">
    <name type="scientific">Fusarium torulosum</name>
    <dbReference type="NCBI Taxonomy" id="33205"/>
    <lineage>
        <taxon>Eukaryota</taxon>
        <taxon>Fungi</taxon>
        <taxon>Dikarya</taxon>
        <taxon>Ascomycota</taxon>
        <taxon>Pezizomycotina</taxon>
        <taxon>Sordariomycetes</taxon>
        <taxon>Hypocreomycetidae</taxon>
        <taxon>Hypocreales</taxon>
        <taxon>Nectriaceae</taxon>
        <taxon>Fusarium</taxon>
    </lineage>
</organism>
<evidence type="ECO:0000256" key="9">
    <source>
        <dbReference type="ARBA" id="ARBA00022989"/>
    </source>
</evidence>
<accession>A0AAE8SJ22</accession>
<evidence type="ECO:0000256" key="12">
    <source>
        <dbReference type="ARBA" id="ARBA00023288"/>
    </source>
</evidence>
<protein>
    <recommendedName>
        <fullName evidence="20">Extracellular membrane protein CFEM domain-containing protein</fullName>
    </recommendedName>
</protein>
<feature type="transmembrane region" description="Helical" evidence="14">
    <location>
        <begin position="207"/>
        <end position="229"/>
    </location>
</feature>
<evidence type="ECO:0000256" key="6">
    <source>
        <dbReference type="ARBA" id="ARBA00022622"/>
    </source>
</evidence>
<dbReference type="GO" id="GO:0005576">
    <property type="term" value="C:extracellular region"/>
    <property type="evidence" value="ECO:0007669"/>
    <property type="project" value="UniProtKB-SubCell"/>
</dbReference>
<feature type="transmembrane region" description="Helical" evidence="14">
    <location>
        <begin position="249"/>
        <end position="274"/>
    </location>
</feature>
<evidence type="ECO:0000256" key="2">
    <source>
        <dbReference type="ARBA" id="ARBA00004589"/>
    </source>
</evidence>
<name>A0AAE8SJ22_9HYPO</name>
<gene>
    <name evidence="18" type="ORF">FTOL_07509</name>
</gene>
<keyword evidence="19" id="KW-1185">Reference proteome</keyword>
<evidence type="ECO:0000259" key="17">
    <source>
        <dbReference type="Pfam" id="PF20684"/>
    </source>
</evidence>
<evidence type="ECO:0000259" key="16">
    <source>
        <dbReference type="Pfam" id="PF05730"/>
    </source>
</evidence>
<feature type="transmembrane region" description="Helical" evidence="14">
    <location>
        <begin position="295"/>
        <end position="314"/>
    </location>
</feature>
<evidence type="ECO:0008006" key="20">
    <source>
        <dbReference type="Google" id="ProtNLM"/>
    </source>
</evidence>
<dbReference type="InterPro" id="IPR008427">
    <property type="entry name" value="Extracellular_membr_CFEM_dom"/>
</dbReference>
<keyword evidence="7 14" id="KW-0812">Transmembrane</keyword>
<keyword evidence="6" id="KW-0325">Glycoprotein</keyword>
<comment type="subcellular location">
    <subcellularLocation>
        <location evidence="2">Membrane</location>
        <topology evidence="2">Lipid-anchor</topology>
        <topology evidence="2">GPI-anchor</topology>
    </subcellularLocation>
    <subcellularLocation>
        <location evidence="1">Membrane</location>
        <topology evidence="1">Multi-pass membrane protein</topology>
    </subcellularLocation>
    <subcellularLocation>
        <location evidence="3">Secreted</location>
    </subcellularLocation>
</comment>
<evidence type="ECO:0000256" key="4">
    <source>
        <dbReference type="ARBA" id="ARBA00010031"/>
    </source>
</evidence>
<evidence type="ECO:0000256" key="3">
    <source>
        <dbReference type="ARBA" id="ARBA00004613"/>
    </source>
</evidence>
<keyword evidence="11" id="KW-1015">Disulfide bond</keyword>
<feature type="transmembrane region" description="Helical" evidence="14">
    <location>
        <begin position="96"/>
        <end position="119"/>
    </location>
</feature>
<dbReference type="InterPro" id="IPR049326">
    <property type="entry name" value="Rhodopsin_dom_fungi"/>
</dbReference>
<keyword evidence="9 14" id="KW-1133">Transmembrane helix</keyword>
<evidence type="ECO:0000313" key="18">
    <source>
        <dbReference type="EMBL" id="SPJ79118.1"/>
    </source>
</evidence>
<feature type="signal peptide" evidence="15">
    <location>
        <begin position="1"/>
        <end position="18"/>
    </location>
</feature>
<evidence type="ECO:0000256" key="15">
    <source>
        <dbReference type="SAM" id="SignalP"/>
    </source>
</evidence>
<evidence type="ECO:0000256" key="8">
    <source>
        <dbReference type="ARBA" id="ARBA00022729"/>
    </source>
</evidence>
<evidence type="ECO:0000313" key="19">
    <source>
        <dbReference type="Proteomes" id="UP001187734"/>
    </source>
</evidence>
<keyword evidence="6" id="KW-0336">GPI-anchor</keyword>
<feature type="domain" description="CFEM" evidence="16">
    <location>
        <begin position="21"/>
        <end position="84"/>
    </location>
</feature>
<sequence length="427" mass="47261">MRSAFLFCVAFLLSVAAAMSLSDIPKCALPCALQAFNSGNSSGQSTQDMCKSADSVQSVQGCVSRVCTLREGLQFQSFVTSICNIPSGNHRQEYRAVTIAFTALSFLCVLLRVVARFFVKTSWGADDTWAVISFLIAVPATAFILLAIDYGFGSLEVIYRDGNANFGRLFKSIFLCQILFISGLGAVKTSILFFYLRIFPNEKFRKVVWVTIWFNVVTTSTILILNFTVGRSVQLVWRGGQDFNASIKTYSVGIRIGFVHSAVNLALDTWMLILPMTQLYNLGLRRHKKIRVMSMFGMGVLLLVVSLVRMVMQIKILPNPSEADSSIHLMIILGSIELYVGIVVACGPSVRQLLQHCLSRRNPNSPQTSNKPVFIDRSLVPIYDGDDEPALRSDGGMTTTTISSTQIVKVEVIEMDIVRREDVGRIV</sequence>
<dbReference type="AlphaFoldDB" id="A0AAE8SJ22"/>
<dbReference type="Pfam" id="PF05730">
    <property type="entry name" value="CFEM"/>
    <property type="match status" value="1"/>
</dbReference>
<dbReference type="PANTHER" id="PTHR33048">
    <property type="entry name" value="PTH11-LIKE INTEGRAL MEMBRANE PROTEIN (AFU_ORTHOLOGUE AFUA_5G11245)"/>
    <property type="match status" value="1"/>
</dbReference>
<comment type="similarity">
    <text evidence="4">Belongs to the RBT5 family.</text>
</comment>
<feature type="transmembrane region" description="Helical" evidence="14">
    <location>
        <begin position="326"/>
        <end position="346"/>
    </location>
</feature>
<evidence type="ECO:0000256" key="1">
    <source>
        <dbReference type="ARBA" id="ARBA00004141"/>
    </source>
</evidence>
<evidence type="ECO:0000256" key="11">
    <source>
        <dbReference type="ARBA" id="ARBA00023157"/>
    </source>
</evidence>
<feature type="domain" description="Rhodopsin" evidence="17">
    <location>
        <begin position="111"/>
        <end position="355"/>
    </location>
</feature>
<evidence type="ECO:0000256" key="13">
    <source>
        <dbReference type="ARBA" id="ARBA00038359"/>
    </source>
</evidence>
<keyword evidence="12" id="KW-0449">Lipoprotein</keyword>
<dbReference type="Pfam" id="PF20684">
    <property type="entry name" value="Fung_rhodopsin"/>
    <property type="match status" value="1"/>
</dbReference>
<feature type="transmembrane region" description="Helical" evidence="14">
    <location>
        <begin position="172"/>
        <end position="195"/>
    </location>
</feature>
<dbReference type="PANTHER" id="PTHR33048:SF47">
    <property type="entry name" value="INTEGRAL MEMBRANE PROTEIN-RELATED"/>
    <property type="match status" value="1"/>
</dbReference>
<dbReference type="InterPro" id="IPR052337">
    <property type="entry name" value="SAT4-like"/>
</dbReference>
<dbReference type="EMBL" id="ONZP01000251">
    <property type="protein sequence ID" value="SPJ79118.1"/>
    <property type="molecule type" value="Genomic_DNA"/>
</dbReference>
<dbReference type="GO" id="GO:0098552">
    <property type="term" value="C:side of membrane"/>
    <property type="evidence" value="ECO:0007669"/>
    <property type="project" value="UniProtKB-KW"/>
</dbReference>
<feature type="chain" id="PRO_5042208896" description="Extracellular membrane protein CFEM domain-containing protein" evidence="15">
    <location>
        <begin position="19"/>
        <end position="427"/>
    </location>
</feature>
<comment type="caution">
    <text evidence="18">The sequence shown here is derived from an EMBL/GenBank/DDBJ whole genome shotgun (WGS) entry which is preliminary data.</text>
</comment>
<evidence type="ECO:0000256" key="7">
    <source>
        <dbReference type="ARBA" id="ARBA00022692"/>
    </source>
</evidence>